<sequence>MDRFHYESLDLADDAFRLIRVLPTRSDDSRLQLSLWHSIISSSSYYCLSYRWTSHLRRQSILLNGKSFLIGDNLHSFLEEMHRRAISGFDTPIWIDSICINQNHETERGHQVRNMGKIYGTAKEVMVWLGIEVTMSDTLRGWLHSEDGSVCPEHLERQWEEIRYSSYWCRAWIVQEILLAKALTIVFPGASIDWTIIGNAIAKSGDLTRFTEETAAQIWTAWSDRWRTGQKSSACEVLYTNSPDYRGIYEEFWTLMYVHQRARCTDPRDRIYSLLGLVDRGQGLTVDYNESVEDLFWRAGEYFGAWDSPELVDVLRTALFQEDGNEDDCPNSQSAKGLNPWRLVESLRSKPDLDLLIPVRRASPTTSFLSRLTRRIKCNFSDCSNAFYFGCTRGDILLCTNARSDGPTEHGCIHGLAHPLDNPAAEPFEVKLVAHHGHKRVITSLHSTALKAYDRGTEQWIGVSTWSKLEAVLYTKGLDREDLVKLAILAKYAVWIWFGVHPDHFDARHVEHVDFPSPHHALPPGTRITRDAIEVPAP</sequence>
<dbReference type="OrthoDB" id="2157530at2759"/>
<feature type="domain" description="Heterokaryon incompatibility" evidence="1">
    <location>
        <begin position="45"/>
        <end position="176"/>
    </location>
</feature>
<dbReference type="PANTHER" id="PTHR24148">
    <property type="entry name" value="ANKYRIN REPEAT DOMAIN-CONTAINING PROTEIN 39 HOMOLOG-RELATED"/>
    <property type="match status" value="1"/>
</dbReference>
<organism evidence="2 3">
    <name type="scientific">Plenodomus tracheiphilus IPT5</name>
    <dbReference type="NCBI Taxonomy" id="1408161"/>
    <lineage>
        <taxon>Eukaryota</taxon>
        <taxon>Fungi</taxon>
        <taxon>Dikarya</taxon>
        <taxon>Ascomycota</taxon>
        <taxon>Pezizomycotina</taxon>
        <taxon>Dothideomycetes</taxon>
        <taxon>Pleosporomycetidae</taxon>
        <taxon>Pleosporales</taxon>
        <taxon>Pleosporineae</taxon>
        <taxon>Leptosphaeriaceae</taxon>
        <taxon>Plenodomus</taxon>
    </lineage>
</organism>
<evidence type="ECO:0000313" key="3">
    <source>
        <dbReference type="Proteomes" id="UP000799423"/>
    </source>
</evidence>
<dbReference type="EMBL" id="MU006297">
    <property type="protein sequence ID" value="KAF2852751.1"/>
    <property type="molecule type" value="Genomic_DNA"/>
</dbReference>
<protein>
    <recommendedName>
        <fullName evidence="1">Heterokaryon incompatibility domain-containing protein</fullName>
    </recommendedName>
</protein>
<name>A0A6A7BB59_9PLEO</name>
<evidence type="ECO:0000313" key="2">
    <source>
        <dbReference type="EMBL" id="KAF2852751.1"/>
    </source>
</evidence>
<dbReference type="Proteomes" id="UP000799423">
    <property type="component" value="Unassembled WGS sequence"/>
</dbReference>
<proteinExistence type="predicted"/>
<gene>
    <name evidence="2" type="ORF">T440DRAFT_525137</name>
</gene>
<dbReference type="Pfam" id="PF06985">
    <property type="entry name" value="HET"/>
    <property type="match status" value="1"/>
</dbReference>
<dbReference type="InterPro" id="IPR052895">
    <property type="entry name" value="HetReg/Transcr_Mod"/>
</dbReference>
<keyword evidence="3" id="KW-1185">Reference proteome</keyword>
<reference evidence="2" key="1">
    <citation type="submission" date="2020-01" db="EMBL/GenBank/DDBJ databases">
        <authorList>
            <consortium name="DOE Joint Genome Institute"/>
            <person name="Haridas S."/>
            <person name="Albert R."/>
            <person name="Binder M."/>
            <person name="Bloem J."/>
            <person name="Labutti K."/>
            <person name="Salamov A."/>
            <person name="Andreopoulos B."/>
            <person name="Baker S.E."/>
            <person name="Barry K."/>
            <person name="Bills G."/>
            <person name="Bluhm B.H."/>
            <person name="Cannon C."/>
            <person name="Castanera R."/>
            <person name="Culley D.E."/>
            <person name="Daum C."/>
            <person name="Ezra D."/>
            <person name="Gonzalez J.B."/>
            <person name="Henrissat B."/>
            <person name="Kuo A."/>
            <person name="Liang C."/>
            <person name="Lipzen A."/>
            <person name="Lutzoni F."/>
            <person name="Magnuson J."/>
            <person name="Mondo S."/>
            <person name="Nolan M."/>
            <person name="Ohm R."/>
            <person name="Pangilinan J."/>
            <person name="Park H.-J."/>
            <person name="Ramirez L."/>
            <person name="Alfaro M."/>
            <person name="Sun H."/>
            <person name="Tritt A."/>
            <person name="Yoshinaga Y."/>
            <person name="Zwiers L.-H."/>
            <person name="Turgeon B.G."/>
            <person name="Goodwin S.B."/>
            <person name="Spatafora J.W."/>
            <person name="Crous P.W."/>
            <person name="Grigoriev I.V."/>
        </authorList>
    </citation>
    <scope>NUCLEOTIDE SEQUENCE</scope>
    <source>
        <strain evidence="2">IPT5</strain>
    </source>
</reference>
<accession>A0A6A7BB59</accession>
<dbReference type="AlphaFoldDB" id="A0A6A7BB59"/>
<evidence type="ECO:0000259" key="1">
    <source>
        <dbReference type="Pfam" id="PF06985"/>
    </source>
</evidence>
<dbReference type="PANTHER" id="PTHR24148:SF73">
    <property type="entry name" value="HET DOMAIN PROTEIN (AFU_ORTHOLOGUE AFUA_8G01020)"/>
    <property type="match status" value="1"/>
</dbReference>
<dbReference type="InterPro" id="IPR010730">
    <property type="entry name" value="HET"/>
</dbReference>